<evidence type="ECO:0000313" key="3">
    <source>
        <dbReference type="EMBL" id="RXR36355.1"/>
    </source>
</evidence>
<evidence type="ECO:0000256" key="1">
    <source>
        <dbReference type="SAM" id="Phobius"/>
    </source>
</evidence>
<gene>
    <name evidence="2" type="ORF">EQW73_06465</name>
    <name evidence="3" type="ORF">EQW78_01955</name>
</gene>
<dbReference type="Proteomes" id="UP000290517">
    <property type="component" value="Unassembled WGS sequence"/>
</dbReference>
<dbReference type="Proteomes" id="UP000289805">
    <property type="component" value="Unassembled WGS sequence"/>
</dbReference>
<feature type="transmembrane region" description="Helical" evidence="1">
    <location>
        <begin position="366"/>
        <end position="391"/>
    </location>
</feature>
<feature type="transmembrane region" description="Helical" evidence="1">
    <location>
        <begin position="319"/>
        <end position="337"/>
    </location>
</feature>
<feature type="transmembrane region" description="Helical" evidence="1">
    <location>
        <begin position="260"/>
        <end position="283"/>
    </location>
</feature>
<keyword evidence="1" id="KW-1133">Transmembrane helix</keyword>
<dbReference type="EMBL" id="SDJR01000003">
    <property type="protein sequence ID" value="RXR27077.1"/>
    <property type="molecule type" value="Genomic_DNA"/>
</dbReference>
<feature type="transmembrane region" description="Helical" evidence="1">
    <location>
        <begin position="527"/>
        <end position="548"/>
    </location>
</feature>
<feature type="transmembrane region" description="Helical" evidence="1">
    <location>
        <begin position="453"/>
        <end position="477"/>
    </location>
</feature>
<feature type="transmembrane region" description="Helical" evidence="1">
    <location>
        <begin position="145"/>
        <end position="174"/>
    </location>
</feature>
<feature type="transmembrane region" description="Helical" evidence="1">
    <location>
        <begin position="46"/>
        <end position="68"/>
    </location>
</feature>
<feature type="transmembrane region" description="Helical" evidence="1">
    <location>
        <begin position="104"/>
        <end position="125"/>
    </location>
</feature>
<name>A0A4Q1L2J9_9CELL</name>
<keyword evidence="1" id="KW-0812">Transmembrane</keyword>
<evidence type="ECO:0000313" key="2">
    <source>
        <dbReference type="EMBL" id="RXR27077.1"/>
    </source>
</evidence>
<sequence length="556" mass="56484">MTALTSAGPAAAAPRPAASPPLSLRGAFAGTAALTRLALRRDRVVLPVYVVVVLVMITVTYSSIATVYGTQAERDELAASMGTNSAFLALLGPLQHTGSVASTAAWRVGLFLTLLLGVLAVLTVVRHTRKEEETGRLELVRAARVGSLAPLATGVLVAAGTSVVTGALVTGLYVTQGADGVSSVAFGLQFAALGLAGTGIGAVCAQVATSSRTANTIGVLLLVAGYALRGVADVEPSADWLHWATPVGWAQQIDPFGANAWGPALLCLLLFVVCVAVAARLSLGRDLGAGLLQPRPGPAGSASLTSPLALAARLQLPGVVSWTLGVGAYCLLVGFLLDSVDDLAGSSPQMQQIIAQLGGAGALAQVFQVAIMGFVGIAAAAFAVTLVSRVHAEETSGRTELVLATGTSRTRYLTASVVLLVVGVAAVPLWAGLMMGLGRALVSGGWGSAFADAVGAGLVQVPAALVVAGLVLVLYGWWPRLVPLGWGVVTVFLVVGQLGELFGLPQWVRDLSPFTHVPQVPLDPFSLGPVLALTGVATALVGVAFVGFRRRDVGGA</sequence>
<dbReference type="STRING" id="1713.GCA_000718325_00041"/>
<evidence type="ECO:0000313" key="4">
    <source>
        <dbReference type="Proteomes" id="UP000289805"/>
    </source>
</evidence>
<dbReference type="AlphaFoldDB" id="A0A4Q1L2J9"/>
<dbReference type="OrthoDB" id="2014935at2"/>
<dbReference type="RefSeq" id="WP_051702519.1">
    <property type="nucleotide sequence ID" value="NZ_JOFV01000001.1"/>
</dbReference>
<reference evidence="4 5" key="1">
    <citation type="submission" date="2019-01" db="EMBL/GenBank/DDBJ databases">
        <title>Oerskovia turbata Genome sequencing and assembly.</title>
        <authorList>
            <person name="Dou T."/>
        </authorList>
    </citation>
    <scope>NUCLEOTIDE SEQUENCE [LARGE SCALE GENOMIC DNA]</scope>
    <source>
        <strain evidence="3 4">JCM12123</strain>
        <strain evidence="2 5">JCM3160</strain>
    </source>
</reference>
<feature type="transmembrane region" description="Helical" evidence="1">
    <location>
        <begin position="186"/>
        <end position="207"/>
    </location>
</feature>
<organism evidence="3 4">
    <name type="scientific">Oerskovia turbata</name>
    <dbReference type="NCBI Taxonomy" id="1713"/>
    <lineage>
        <taxon>Bacteria</taxon>
        <taxon>Bacillati</taxon>
        <taxon>Actinomycetota</taxon>
        <taxon>Actinomycetes</taxon>
        <taxon>Micrococcales</taxon>
        <taxon>Cellulomonadaceae</taxon>
        <taxon>Oerskovia</taxon>
    </lineage>
</organism>
<feature type="transmembrane region" description="Helical" evidence="1">
    <location>
        <begin position="484"/>
        <end position="507"/>
    </location>
</feature>
<proteinExistence type="predicted"/>
<keyword evidence="5" id="KW-1185">Reference proteome</keyword>
<keyword evidence="1" id="KW-0472">Membrane</keyword>
<accession>A0A4Q1L2J9</accession>
<feature type="transmembrane region" description="Helical" evidence="1">
    <location>
        <begin position="214"/>
        <end position="232"/>
    </location>
</feature>
<dbReference type="EMBL" id="SDJQ01000003">
    <property type="protein sequence ID" value="RXR36355.1"/>
    <property type="molecule type" value="Genomic_DNA"/>
</dbReference>
<protein>
    <submittedName>
        <fullName evidence="3">ABC transporter permease</fullName>
    </submittedName>
</protein>
<evidence type="ECO:0000313" key="5">
    <source>
        <dbReference type="Proteomes" id="UP000290517"/>
    </source>
</evidence>
<feature type="transmembrane region" description="Helical" evidence="1">
    <location>
        <begin position="412"/>
        <end position="433"/>
    </location>
</feature>
<comment type="caution">
    <text evidence="3">The sequence shown here is derived from an EMBL/GenBank/DDBJ whole genome shotgun (WGS) entry which is preliminary data.</text>
</comment>